<name>A0ABN1TJP0_9ACTN</name>
<evidence type="ECO:0000313" key="1">
    <source>
        <dbReference type="EMBL" id="GAA1090359.1"/>
    </source>
</evidence>
<keyword evidence="2" id="KW-1185">Reference proteome</keyword>
<evidence type="ECO:0008006" key="3">
    <source>
        <dbReference type="Google" id="ProtNLM"/>
    </source>
</evidence>
<organism evidence="1 2">
    <name type="scientific">Kitasatospora arboriphila</name>
    <dbReference type="NCBI Taxonomy" id="258052"/>
    <lineage>
        <taxon>Bacteria</taxon>
        <taxon>Bacillati</taxon>
        <taxon>Actinomycetota</taxon>
        <taxon>Actinomycetes</taxon>
        <taxon>Kitasatosporales</taxon>
        <taxon>Streptomycetaceae</taxon>
        <taxon>Kitasatospora</taxon>
    </lineage>
</organism>
<dbReference type="Proteomes" id="UP001499987">
    <property type="component" value="Unassembled WGS sequence"/>
</dbReference>
<dbReference type="EMBL" id="BAAALD010000034">
    <property type="protein sequence ID" value="GAA1090359.1"/>
    <property type="molecule type" value="Genomic_DNA"/>
</dbReference>
<gene>
    <name evidence="1" type="ORF">GCM10009663_37590</name>
</gene>
<protein>
    <recommendedName>
        <fullName evidence="3">ADP-ribosylglycohydrolase family protein</fullName>
    </recommendedName>
</protein>
<comment type="caution">
    <text evidence="1">The sequence shown here is derived from an EMBL/GenBank/DDBJ whole genome shotgun (WGS) entry which is preliminary data.</text>
</comment>
<accession>A0ABN1TJP0</accession>
<evidence type="ECO:0000313" key="2">
    <source>
        <dbReference type="Proteomes" id="UP001499987"/>
    </source>
</evidence>
<proteinExistence type="predicted"/>
<dbReference type="RefSeq" id="WP_344624791.1">
    <property type="nucleotide sequence ID" value="NZ_BAAALD010000034.1"/>
</dbReference>
<sequence>MLSGYLYVGEGDTGPMAGAEVGRRVAKDSCEPPWLVVMHTVDGVNVTRWPGRLFRVAAVPAADAAAREAVRRANEAFSPTAGHSRAHTVDVLAELSPGVLFGPSGEEVARVADAAAALTPATAGLLASAWTGAGRTAYAAAWERWLADRPDAGPYLGSDHSAALLIPGAGRPGSPLGRGFLAVHAAVLASARTRGGEAAFTVVEDDADGEPGGLQLGRTWSGAADALLGAAMALGAPGLPTPEEAALLTAPWRLLTGGVR</sequence>
<reference evidence="1 2" key="1">
    <citation type="journal article" date="2019" name="Int. J. Syst. Evol. Microbiol.">
        <title>The Global Catalogue of Microorganisms (GCM) 10K type strain sequencing project: providing services to taxonomists for standard genome sequencing and annotation.</title>
        <authorList>
            <consortium name="The Broad Institute Genomics Platform"/>
            <consortium name="The Broad Institute Genome Sequencing Center for Infectious Disease"/>
            <person name="Wu L."/>
            <person name="Ma J."/>
        </authorList>
    </citation>
    <scope>NUCLEOTIDE SEQUENCE [LARGE SCALE GENOMIC DNA]</scope>
    <source>
        <strain evidence="1 2">JCM 13002</strain>
    </source>
</reference>